<protein>
    <recommendedName>
        <fullName evidence="4">Molybdopterin molybdenumtransferase</fullName>
        <ecNumber evidence="4">2.10.1.1</ecNumber>
    </recommendedName>
</protein>
<dbReference type="UniPathway" id="UPA00344"/>
<evidence type="ECO:0000256" key="3">
    <source>
        <dbReference type="ARBA" id="ARBA00047317"/>
    </source>
</evidence>
<dbReference type="GO" id="GO:0046872">
    <property type="term" value="F:metal ion binding"/>
    <property type="evidence" value="ECO:0007669"/>
    <property type="project" value="UniProtKB-UniRule"/>
</dbReference>
<evidence type="ECO:0000256" key="4">
    <source>
        <dbReference type="RuleBase" id="RU365090"/>
    </source>
</evidence>
<comment type="cofactor">
    <cofactor evidence="4">
        <name>Mg(2+)</name>
        <dbReference type="ChEBI" id="CHEBI:18420"/>
    </cofactor>
</comment>
<reference evidence="6 7" key="1">
    <citation type="submission" date="2020-08" db="EMBL/GenBank/DDBJ databases">
        <title>Genomic Encyclopedia of Type Strains, Phase IV (KMG-IV): sequencing the most valuable type-strain genomes for metagenomic binning, comparative biology and taxonomic classification.</title>
        <authorList>
            <person name="Goeker M."/>
        </authorList>
    </citation>
    <scope>NUCLEOTIDE SEQUENCE [LARGE SCALE GENOMIC DNA]</scope>
    <source>
        <strain evidence="6 7">DSM 28570</strain>
    </source>
</reference>
<dbReference type="PANTHER" id="PTHR10192">
    <property type="entry name" value="MOLYBDOPTERIN BIOSYNTHESIS PROTEIN"/>
    <property type="match status" value="1"/>
</dbReference>
<dbReference type="Pfam" id="PF00994">
    <property type="entry name" value="MoCF_biosynth"/>
    <property type="match status" value="1"/>
</dbReference>
<dbReference type="InterPro" id="IPR036135">
    <property type="entry name" value="MoeA_linker/N_sf"/>
</dbReference>
<dbReference type="Pfam" id="PF03453">
    <property type="entry name" value="MoeA_N"/>
    <property type="match status" value="1"/>
</dbReference>
<gene>
    <name evidence="6" type="ORF">HNQ81_000718</name>
</gene>
<evidence type="ECO:0000259" key="5">
    <source>
        <dbReference type="SMART" id="SM00852"/>
    </source>
</evidence>
<dbReference type="AlphaFoldDB" id="A0A840UWD1"/>
<dbReference type="RefSeq" id="WP_183348378.1">
    <property type="nucleotide sequence ID" value="NZ_JACHEO010000002.1"/>
</dbReference>
<organism evidence="6 7">
    <name type="scientific">Desulfoprunum benzoelyticum</name>
    <dbReference type="NCBI Taxonomy" id="1506996"/>
    <lineage>
        <taxon>Bacteria</taxon>
        <taxon>Pseudomonadati</taxon>
        <taxon>Thermodesulfobacteriota</taxon>
        <taxon>Desulfobulbia</taxon>
        <taxon>Desulfobulbales</taxon>
        <taxon>Desulfobulbaceae</taxon>
        <taxon>Desulfoprunum</taxon>
    </lineage>
</organism>
<evidence type="ECO:0000256" key="2">
    <source>
        <dbReference type="ARBA" id="ARBA00010763"/>
    </source>
</evidence>
<dbReference type="InterPro" id="IPR036425">
    <property type="entry name" value="MoaB/Mog-like_dom_sf"/>
</dbReference>
<dbReference type="Gene3D" id="2.170.190.11">
    <property type="entry name" value="Molybdopterin biosynthesis moea protein, domain 3"/>
    <property type="match status" value="1"/>
</dbReference>
<proteinExistence type="inferred from homology"/>
<evidence type="ECO:0000313" key="6">
    <source>
        <dbReference type="EMBL" id="MBB5347008.1"/>
    </source>
</evidence>
<name>A0A840UWD1_9BACT</name>
<dbReference type="InterPro" id="IPR005110">
    <property type="entry name" value="MoeA_linker/N"/>
</dbReference>
<dbReference type="Gene3D" id="3.90.105.10">
    <property type="entry name" value="Molybdopterin biosynthesis moea protein, domain 2"/>
    <property type="match status" value="1"/>
</dbReference>
<sequence>MSLFPHVDELIAETIIPLSGEICPVVASPGRVASRPLLARVPQPGYDQATRDGFAVGAGGDNVVDGRRFRIDGEAPAGDIQRRVLAAGQACRIMTGGMVPDGAERVVPQEDCVVDGGMVLVSARGLARKKTFIDRQGSQVAVGELLVDQGSILQTEDSALLASCGHTEIEVYRRPRVGFFCTGSELVESAAQLVPGLKVSSNRYLLEGLIRQFLAEPVNLGVVPDTAGALDEILAKIETASLDAVISTGGMGPGKYDLLEDAFRRAGGKVVSRALAMRPGASTLVGRLGRTVFFGLPGPPGAVRTLMNELVGPALLQLQGVADYAPVTLSARLQQRVEIRTREVLQIKPGALNMTAKGLEVRLAGRLEPPTCFILFPPGCGVLEPATEVEVHLAWSPEVARLFRG</sequence>
<keyword evidence="4 6" id="KW-0808">Transferase</keyword>
<evidence type="ECO:0000313" key="7">
    <source>
        <dbReference type="Proteomes" id="UP000539642"/>
    </source>
</evidence>
<evidence type="ECO:0000256" key="1">
    <source>
        <dbReference type="ARBA" id="ARBA00002901"/>
    </source>
</evidence>
<feature type="domain" description="MoaB/Mog" evidence="5">
    <location>
        <begin position="178"/>
        <end position="317"/>
    </location>
</feature>
<dbReference type="GO" id="GO:0005829">
    <property type="term" value="C:cytosol"/>
    <property type="evidence" value="ECO:0007669"/>
    <property type="project" value="TreeGrafter"/>
</dbReference>
<dbReference type="GO" id="GO:0006777">
    <property type="term" value="P:Mo-molybdopterin cofactor biosynthetic process"/>
    <property type="evidence" value="ECO:0007669"/>
    <property type="project" value="UniProtKB-UniRule"/>
</dbReference>
<dbReference type="SUPFAM" id="SSF63882">
    <property type="entry name" value="MoeA N-terminal region -like"/>
    <property type="match status" value="1"/>
</dbReference>
<keyword evidence="4" id="KW-0479">Metal-binding</keyword>
<dbReference type="Gene3D" id="3.40.980.10">
    <property type="entry name" value="MoaB/Mog-like domain"/>
    <property type="match status" value="1"/>
</dbReference>
<dbReference type="PANTHER" id="PTHR10192:SF5">
    <property type="entry name" value="GEPHYRIN"/>
    <property type="match status" value="1"/>
</dbReference>
<comment type="pathway">
    <text evidence="4">Cofactor biosynthesis; molybdopterin biosynthesis.</text>
</comment>
<dbReference type="InterPro" id="IPR036688">
    <property type="entry name" value="MoeA_C_domain_IV_sf"/>
</dbReference>
<comment type="caution">
    <text evidence="6">The sequence shown here is derived from an EMBL/GenBank/DDBJ whole genome shotgun (WGS) entry which is preliminary data.</text>
</comment>
<dbReference type="Proteomes" id="UP000539642">
    <property type="component" value="Unassembled WGS sequence"/>
</dbReference>
<dbReference type="GO" id="GO:0061599">
    <property type="term" value="F:molybdopterin molybdotransferase activity"/>
    <property type="evidence" value="ECO:0007669"/>
    <property type="project" value="UniProtKB-UniRule"/>
</dbReference>
<comment type="catalytic activity">
    <reaction evidence="3">
        <text>adenylyl-molybdopterin + molybdate = Mo-molybdopterin + AMP + H(+)</text>
        <dbReference type="Rhea" id="RHEA:35047"/>
        <dbReference type="ChEBI" id="CHEBI:15378"/>
        <dbReference type="ChEBI" id="CHEBI:36264"/>
        <dbReference type="ChEBI" id="CHEBI:62727"/>
        <dbReference type="ChEBI" id="CHEBI:71302"/>
        <dbReference type="ChEBI" id="CHEBI:456215"/>
        <dbReference type="EC" id="2.10.1.1"/>
    </reaction>
</comment>
<keyword evidence="4" id="KW-0500">Molybdenum</keyword>
<comment type="function">
    <text evidence="1 4">Catalyzes the insertion of molybdate into adenylated molybdopterin with the concomitant release of AMP.</text>
</comment>
<accession>A0A840UWD1</accession>
<keyword evidence="7" id="KW-1185">Reference proteome</keyword>
<comment type="similarity">
    <text evidence="2 4">Belongs to the MoeA family.</text>
</comment>
<dbReference type="CDD" id="cd00887">
    <property type="entry name" value="MoeA"/>
    <property type="match status" value="1"/>
</dbReference>
<dbReference type="InterPro" id="IPR001453">
    <property type="entry name" value="MoaB/Mog_dom"/>
</dbReference>
<dbReference type="SMART" id="SM00852">
    <property type="entry name" value="MoCF_biosynth"/>
    <property type="match status" value="1"/>
</dbReference>
<keyword evidence="4" id="KW-0460">Magnesium</keyword>
<dbReference type="InterPro" id="IPR038987">
    <property type="entry name" value="MoeA-like"/>
</dbReference>
<dbReference type="Gene3D" id="2.40.340.10">
    <property type="entry name" value="MoeA, C-terminal, domain IV"/>
    <property type="match status" value="1"/>
</dbReference>
<dbReference type="EMBL" id="JACHEO010000002">
    <property type="protein sequence ID" value="MBB5347008.1"/>
    <property type="molecule type" value="Genomic_DNA"/>
</dbReference>
<keyword evidence="4" id="KW-0501">Molybdenum cofactor biosynthesis</keyword>
<dbReference type="SUPFAM" id="SSF53218">
    <property type="entry name" value="Molybdenum cofactor biosynthesis proteins"/>
    <property type="match status" value="1"/>
</dbReference>
<dbReference type="EC" id="2.10.1.1" evidence="4"/>